<proteinExistence type="predicted"/>
<geneLocation type="plasmid" evidence="1">
    <name>unnamed</name>
</geneLocation>
<organism evidence="1">
    <name type="scientific">Borrelia hermsii YBT</name>
    <dbReference type="NCBI Taxonomy" id="1313295"/>
    <lineage>
        <taxon>Bacteria</taxon>
        <taxon>Pseudomonadati</taxon>
        <taxon>Spirochaetota</taxon>
        <taxon>Spirochaetia</taxon>
        <taxon>Spirochaetales</taxon>
        <taxon>Borreliaceae</taxon>
        <taxon>Borrelia</taxon>
    </lineage>
</organism>
<dbReference type="EMBL" id="CP005723">
    <property type="protein sequence ID" value="AHH13300.1"/>
    <property type="molecule type" value="Genomic_DNA"/>
</dbReference>
<evidence type="ECO:0000313" key="1">
    <source>
        <dbReference type="EMBL" id="AHH13300.1"/>
    </source>
</evidence>
<accession>W5T201</accession>
<protein>
    <submittedName>
        <fullName evidence="1">Variable outer membrane protein</fullName>
    </submittedName>
</protein>
<gene>
    <name evidence="1" type="ORF">BHO_0125002</name>
</gene>
<name>W5T201_BORHE</name>
<dbReference type="AlphaFoldDB" id="W5T201"/>
<sequence>MILTIAIRKTIDVGLKEVKEAIKINPNDTPLIIDNTISEAKKN</sequence>
<reference evidence="1" key="1">
    <citation type="submission" date="2013-04" db="EMBL/GenBank/DDBJ databases">
        <title>Comparative Genomics of Relapsing Fever Spirochetes.</title>
        <authorList>
            <person name="Schwan T.G."/>
            <person name="Raffel S.J."/>
            <person name="Porcella S.F."/>
            <person name="Martens C.A."/>
            <person name="Bruno D.P."/>
            <person name="Ricklefs S.M."/>
            <person name="Barbian K.B."/>
        </authorList>
    </citation>
    <scope>NUCLEOTIDE SEQUENCE</scope>
    <source>
        <strain evidence="1">YBT</strain>
        <plasmid evidence="1">unnamed</plasmid>
    </source>
</reference>
<keyword evidence="1" id="KW-0614">Plasmid</keyword>
<dbReference type="HOGENOM" id="CLU_219001_0_0_12"/>